<gene>
    <name evidence="12" type="ORF">DWV06_11110</name>
</gene>
<dbReference type="InterPro" id="IPR006232">
    <property type="entry name" value="Suc6P_hydrolase"/>
</dbReference>
<evidence type="ECO:0000256" key="5">
    <source>
        <dbReference type="ARBA" id="ARBA00022801"/>
    </source>
</evidence>
<evidence type="ECO:0000256" key="8">
    <source>
        <dbReference type="RuleBase" id="RU362110"/>
    </source>
</evidence>
<evidence type="ECO:0000256" key="6">
    <source>
        <dbReference type="ARBA" id="ARBA00023295"/>
    </source>
</evidence>
<evidence type="ECO:0000313" key="13">
    <source>
        <dbReference type="Proteomes" id="UP000255036"/>
    </source>
</evidence>
<comment type="caution">
    <text evidence="12">The sequence shown here is derived from an EMBL/GenBank/DDBJ whole genome shotgun (WGS) entry which is preliminary data.</text>
</comment>
<feature type="domain" description="Glycosyl hydrolase family 32 C-terminal" evidence="11">
    <location>
        <begin position="421"/>
        <end position="467"/>
    </location>
</feature>
<dbReference type="SMART" id="SM00640">
    <property type="entry name" value="Glyco_32"/>
    <property type="match status" value="1"/>
</dbReference>
<dbReference type="Pfam" id="PF08244">
    <property type="entry name" value="Glyco_hydro_32C"/>
    <property type="match status" value="1"/>
</dbReference>
<dbReference type="OrthoDB" id="9759709at2"/>
<comment type="catalytic activity">
    <reaction evidence="8">
        <text>Hydrolysis of terminal non-reducing beta-D-fructofuranoside residues in beta-D-fructofuranosides.</text>
        <dbReference type="EC" id="3.2.1.26"/>
    </reaction>
</comment>
<dbReference type="SUPFAM" id="SSF75005">
    <property type="entry name" value="Arabinanase/levansucrase/invertase"/>
    <property type="match status" value="1"/>
</dbReference>
<dbReference type="RefSeq" id="WP_115482260.1">
    <property type="nucleotide sequence ID" value="NZ_QRCT01000034.1"/>
</dbReference>
<comment type="similarity">
    <text evidence="2 8">Belongs to the glycosyl hydrolase 32 family.</text>
</comment>
<dbReference type="Pfam" id="PF00251">
    <property type="entry name" value="Glyco_hydro_32N"/>
    <property type="match status" value="1"/>
</dbReference>
<evidence type="ECO:0000256" key="7">
    <source>
        <dbReference type="ARBA" id="ARBA00033367"/>
    </source>
</evidence>
<keyword evidence="9" id="KW-0963">Cytoplasm</keyword>
<dbReference type="GO" id="GO:0005737">
    <property type="term" value="C:cytoplasm"/>
    <property type="evidence" value="ECO:0007669"/>
    <property type="project" value="UniProtKB-SubCell"/>
</dbReference>
<dbReference type="Proteomes" id="UP000255036">
    <property type="component" value="Unassembled WGS sequence"/>
</dbReference>
<evidence type="ECO:0000256" key="1">
    <source>
        <dbReference type="ARBA" id="ARBA00004914"/>
    </source>
</evidence>
<dbReference type="Gene3D" id="2.60.120.560">
    <property type="entry name" value="Exo-inulinase, domain 1"/>
    <property type="match status" value="1"/>
</dbReference>
<accession>A0A371ATM2</accession>
<feature type="domain" description="Glycosyl hydrolase family 32 N-terminal" evidence="10">
    <location>
        <begin position="32"/>
        <end position="341"/>
    </location>
</feature>
<keyword evidence="6 8" id="KW-0326">Glycosidase</keyword>
<dbReference type="InterPro" id="IPR013320">
    <property type="entry name" value="ConA-like_dom_sf"/>
</dbReference>
<protein>
    <recommendedName>
        <fullName evidence="4 8">Sucrose-6-phosphate hydrolase</fullName>
        <ecNumber evidence="3 8">3.2.1.26</ecNumber>
    </recommendedName>
    <alternativeName>
        <fullName evidence="7 9">Invertase</fullName>
    </alternativeName>
</protein>
<proteinExistence type="inferred from homology"/>
<reference evidence="12 13" key="1">
    <citation type="submission" date="2018-07" db="EMBL/GenBank/DDBJ databases">
        <title>Anaerosacharophilus polymeroproducens gen. nov. sp. nov., an anaerobic bacterium isolated from salt field.</title>
        <authorList>
            <person name="Kim W."/>
            <person name="Yang S.-H."/>
            <person name="Oh J."/>
            <person name="Lee J.-H."/>
            <person name="Kwon K.K."/>
        </authorList>
    </citation>
    <scope>NUCLEOTIDE SEQUENCE [LARGE SCALE GENOMIC DNA]</scope>
    <source>
        <strain evidence="12 13">MCWD5</strain>
    </source>
</reference>
<dbReference type="Gene3D" id="2.115.10.20">
    <property type="entry name" value="Glycosyl hydrolase domain, family 43"/>
    <property type="match status" value="1"/>
</dbReference>
<evidence type="ECO:0000259" key="10">
    <source>
        <dbReference type="Pfam" id="PF00251"/>
    </source>
</evidence>
<evidence type="ECO:0000313" key="12">
    <source>
        <dbReference type="EMBL" id="RDU22917.1"/>
    </source>
</evidence>
<dbReference type="AlphaFoldDB" id="A0A371ATM2"/>
<sequence length="477" mass="56091">MKLQTRELLDKVKAAEEELEKINKDPWRLKFHLMPPVGWINDPNGLCQMNGIYHVFFQYSPLEAAGGIKFWGHYTSSDLLEWNYEGVTLVPDQEFDRDGIYSGSSFIENDQMHIFYTGNVKEEGDHDYVRKGRGAATIYVKYQENTVLISKAPVLRNEDYPEHYSCHIRDPKVWKEDNQYFMVLGGRTLDDEGRVLVYTSKDLKQWKLCNELKTKETFGYMWECPDLFEIDGQNLLSISPQGLIRENFRFQNIYQSGYFYLDGDFRSDYQLRDFEEWDYGFDFYAPQTFLDEKGRRIIIGWMGMSDSDLEYQNPTIENGWQHALTMLREISMKDGQIFQTPVKEYLELRDELIEVENKTKIRNLETFELEVKQGGIEDLEFIFSEGLVLKYNVQEELFSMEFINELGAGRTIRKVKIKSLKSLHMFVDTSSIELFLNDGEKVLTTRYYNSSTENTIQFVAGTAEINIWKMKNMTVNY</sequence>
<dbReference type="PROSITE" id="PS00609">
    <property type="entry name" value="GLYCOSYL_HYDROL_F32"/>
    <property type="match status" value="1"/>
</dbReference>
<dbReference type="InterPro" id="IPR051214">
    <property type="entry name" value="GH32_Enzymes"/>
</dbReference>
<dbReference type="GO" id="GO:0005985">
    <property type="term" value="P:sucrose metabolic process"/>
    <property type="evidence" value="ECO:0007669"/>
    <property type="project" value="UniProtKB-UniPathway"/>
</dbReference>
<dbReference type="SUPFAM" id="SSF49899">
    <property type="entry name" value="Concanavalin A-like lectins/glucanases"/>
    <property type="match status" value="1"/>
</dbReference>
<dbReference type="InterPro" id="IPR018053">
    <property type="entry name" value="Glyco_hydro_32_AS"/>
</dbReference>
<dbReference type="EC" id="3.2.1.26" evidence="3 8"/>
<dbReference type="PANTHER" id="PTHR43101">
    <property type="entry name" value="BETA-FRUCTOSIDASE"/>
    <property type="match status" value="1"/>
</dbReference>
<keyword evidence="13" id="KW-1185">Reference proteome</keyword>
<dbReference type="NCBIfam" id="TIGR01322">
    <property type="entry name" value="scrB_fam"/>
    <property type="match status" value="1"/>
</dbReference>
<name>A0A371ATM2_9FIRM</name>
<evidence type="ECO:0000256" key="3">
    <source>
        <dbReference type="ARBA" id="ARBA00012758"/>
    </source>
</evidence>
<evidence type="ECO:0000256" key="9">
    <source>
        <dbReference type="RuleBase" id="RU365015"/>
    </source>
</evidence>
<evidence type="ECO:0000259" key="11">
    <source>
        <dbReference type="Pfam" id="PF08244"/>
    </source>
</evidence>
<dbReference type="InterPro" id="IPR023296">
    <property type="entry name" value="Glyco_hydro_beta-prop_sf"/>
</dbReference>
<dbReference type="InterPro" id="IPR013189">
    <property type="entry name" value="Glyco_hydro_32_C"/>
</dbReference>
<comment type="subcellular location">
    <subcellularLocation>
        <location evidence="9">Cytoplasm</location>
    </subcellularLocation>
</comment>
<comment type="function">
    <text evidence="9">Enables the bacterium to metabolize sucrose as a sole carbon source.</text>
</comment>
<keyword evidence="5 8" id="KW-0378">Hydrolase</keyword>
<organism evidence="12 13">
    <name type="scientific">Anaerosacchariphilus polymeriproducens</name>
    <dbReference type="NCBI Taxonomy" id="1812858"/>
    <lineage>
        <taxon>Bacteria</taxon>
        <taxon>Bacillati</taxon>
        <taxon>Bacillota</taxon>
        <taxon>Clostridia</taxon>
        <taxon>Lachnospirales</taxon>
        <taxon>Lachnospiraceae</taxon>
        <taxon>Anaerosacchariphilus</taxon>
    </lineage>
</organism>
<evidence type="ECO:0000256" key="4">
    <source>
        <dbReference type="ARBA" id="ARBA00019623"/>
    </source>
</evidence>
<dbReference type="PANTHER" id="PTHR43101:SF1">
    <property type="entry name" value="BETA-FRUCTOSIDASE"/>
    <property type="match status" value="1"/>
</dbReference>
<dbReference type="InterPro" id="IPR013148">
    <property type="entry name" value="Glyco_hydro_32_N"/>
</dbReference>
<dbReference type="GO" id="GO:0004564">
    <property type="term" value="F:beta-fructofuranosidase activity"/>
    <property type="evidence" value="ECO:0007669"/>
    <property type="project" value="UniProtKB-EC"/>
</dbReference>
<evidence type="ECO:0000256" key="2">
    <source>
        <dbReference type="ARBA" id="ARBA00009902"/>
    </source>
</evidence>
<dbReference type="CDD" id="cd18623">
    <property type="entry name" value="GH32_ScrB-like"/>
    <property type="match status" value="1"/>
</dbReference>
<dbReference type="InterPro" id="IPR001362">
    <property type="entry name" value="Glyco_hydro_32"/>
</dbReference>
<dbReference type="EMBL" id="QRCT01000034">
    <property type="protein sequence ID" value="RDU22917.1"/>
    <property type="molecule type" value="Genomic_DNA"/>
</dbReference>
<comment type="pathway">
    <text evidence="1 9">Glycan biosynthesis; sucrose metabolism.</text>
</comment>
<dbReference type="UniPathway" id="UPA00238"/>
<keyword evidence="9" id="KW-0119">Carbohydrate metabolism</keyword>